<reference evidence="1 2" key="1">
    <citation type="submission" date="2023-03" db="EMBL/GenBank/DDBJ databases">
        <title>Isolation and description of six Streptomyces strains from soil environments, able to metabolize different microbial glucans.</title>
        <authorList>
            <person name="Widen T."/>
            <person name="Larsbrink J."/>
        </authorList>
    </citation>
    <scope>NUCLEOTIDE SEQUENCE [LARGE SCALE GENOMIC DNA]</scope>
    <source>
        <strain evidence="1 2">Mut2</strain>
    </source>
</reference>
<protein>
    <submittedName>
        <fullName evidence="1">Uncharacterized protein</fullName>
    </submittedName>
</protein>
<name>A0ABY9I3T6_9ACTN</name>
<dbReference type="EMBL" id="CP120992">
    <property type="protein sequence ID" value="WLQ41186.1"/>
    <property type="molecule type" value="Genomic_DNA"/>
</dbReference>
<keyword evidence="2" id="KW-1185">Reference proteome</keyword>
<evidence type="ECO:0000313" key="2">
    <source>
        <dbReference type="Proteomes" id="UP001229952"/>
    </source>
</evidence>
<dbReference type="RefSeq" id="WP_306087854.1">
    <property type="nucleotide sequence ID" value="NZ_CP120992.1"/>
</dbReference>
<accession>A0ABY9I3T6</accession>
<dbReference type="Proteomes" id="UP001229952">
    <property type="component" value="Chromosome"/>
</dbReference>
<sequence length="300" mass="31687">MKILESVRGMAFLGTFGQARLFSAACAERTAGVLLQYLADEGRPADQDTCVAALELLWDTAPPDENVAAAMHRRLSGLPELGQEFRPSGVQQSAALGLRALFAGIAMLIDQGPDGAVEPSESARALARELDGEGGATAAEEDAIQDRDVERIMSWSPQERTLHVHGLRAAAAETGRDRLAAARTRHGLGDGAPDGAFTHPGPVTATVDRGDVAAAEQRARYGVVGRITAGSDAGGYLRVDRLADLAETPEKRASAAGVDILVAADPAMTRDCVGEWVEDWAGVEEALRREGRQVDWDAAP</sequence>
<gene>
    <name evidence="1" type="ORF">P8A22_15040</name>
</gene>
<evidence type="ECO:0000313" key="1">
    <source>
        <dbReference type="EMBL" id="WLQ41186.1"/>
    </source>
</evidence>
<proteinExistence type="predicted"/>
<organism evidence="1 2">
    <name type="scientific">Streptomyces laculatispora</name>
    <dbReference type="NCBI Taxonomy" id="887464"/>
    <lineage>
        <taxon>Bacteria</taxon>
        <taxon>Bacillati</taxon>
        <taxon>Actinomycetota</taxon>
        <taxon>Actinomycetes</taxon>
        <taxon>Kitasatosporales</taxon>
        <taxon>Streptomycetaceae</taxon>
        <taxon>Streptomyces</taxon>
    </lineage>
</organism>